<dbReference type="InterPro" id="IPR057326">
    <property type="entry name" value="KR_dom"/>
</dbReference>
<dbReference type="GO" id="GO:0004420">
    <property type="term" value="F:hydroxymethylglutaryl-CoA reductase (NADPH) activity"/>
    <property type="evidence" value="ECO:0007669"/>
    <property type="project" value="InterPro"/>
</dbReference>
<keyword evidence="4" id="KW-1185">Reference proteome</keyword>
<dbReference type="Gene3D" id="3.40.50.720">
    <property type="entry name" value="NAD(P)-binding Rossmann-like Domain"/>
    <property type="match status" value="2"/>
</dbReference>
<dbReference type="SMART" id="SM00822">
    <property type="entry name" value="PKS_KR"/>
    <property type="match status" value="1"/>
</dbReference>
<dbReference type="InterPro" id="IPR020904">
    <property type="entry name" value="Sc_DH/Rdtase_CS"/>
</dbReference>
<dbReference type="KEGG" id="pbro:HOP40_08375"/>
<dbReference type="InterPro" id="IPR036291">
    <property type="entry name" value="NAD(P)-bd_dom_sf"/>
</dbReference>
<evidence type="ECO:0000313" key="3">
    <source>
        <dbReference type="EMBL" id="QJY45813.1"/>
    </source>
</evidence>
<dbReference type="PANTHER" id="PTHR42760:SF78">
    <property type="entry name" value="3-OXOACYL-[ACYL-CARRIER-PROTEIN] REDUCTASE [NADH]"/>
    <property type="match status" value="1"/>
</dbReference>
<dbReference type="NCBIfam" id="NF006110">
    <property type="entry name" value="PRK08261.1"/>
    <property type="match status" value="1"/>
</dbReference>
<evidence type="ECO:0000313" key="4">
    <source>
        <dbReference type="Proteomes" id="UP000505377"/>
    </source>
</evidence>
<dbReference type="PROSITE" id="PS00318">
    <property type="entry name" value="HMG_COA_REDUCTASE_2"/>
    <property type="match status" value="1"/>
</dbReference>
<dbReference type="InterPro" id="IPR002347">
    <property type="entry name" value="SDR_fam"/>
</dbReference>
<dbReference type="RefSeq" id="WP_172156331.1">
    <property type="nucleotide sequence ID" value="NZ_CP053564.1"/>
</dbReference>
<comment type="similarity">
    <text evidence="1">Belongs to the short-chain dehydrogenases/reductases (SDR) family.</text>
</comment>
<reference evidence="3 4" key="1">
    <citation type="submission" date="2020-05" db="EMBL/GenBank/DDBJ databases">
        <authorList>
            <person name="Mo P."/>
        </authorList>
    </citation>
    <scope>NUCLEOTIDE SEQUENCE [LARGE SCALE GENOMIC DNA]</scope>
    <source>
        <strain evidence="3 4">Gen01</strain>
    </source>
</reference>
<sequence length="445" mass="45308">MSNDTLRDLSQNPLVQRLGVPRIPVLRRHVPGAPLLDGPALVGTVGGGTFADAVRALLKNEGVAEAAEGKVAGVVLDATAARTLDDLAAVQEFLTPAVRRLAPNGRLLVLAPEPTEDPEAAAVAQAFDGIVRSVAKEVRAGATANLLVVHPDAPPAALDSSVRFLLSGRSAYVDGQVVHVGVPVGPEQDPIGMDAPAEPVAPLAGRVAVVTGAARGIGAAIADTLARDGAVVVAVDVPAAGEALAAVANRTGGTALQLDITAPDAADRLLAHLRERHGRVDVVVHNAGITRDKLLANMDADRWNAVLAVNLRAQLVINGALLEGDLLSDTGRIVCVASTSGIAGNRGQTNYAASKAGVIGMIRALAPRAAARGVTVNAVAPGFIETEMTARMPLGTREGGRRINSLRQGGLPVDVAETVGWLGQAESGGVTGQVVRVCGQSMIGA</sequence>
<gene>
    <name evidence="3" type="ORF">HOP40_08375</name>
</gene>
<dbReference type="FunFam" id="3.40.50.720:FF:000338">
    <property type="entry name" value="3-oxoacyl-ACP reductase FabG"/>
    <property type="match status" value="1"/>
</dbReference>
<proteinExistence type="inferred from homology"/>
<dbReference type="PROSITE" id="PS00061">
    <property type="entry name" value="ADH_SHORT"/>
    <property type="match status" value="1"/>
</dbReference>
<evidence type="ECO:0000259" key="2">
    <source>
        <dbReference type="SMART" id="SM00822"/>
    </source>
</evidence>
<evidence type="ECO:0000256" key="1">
    <source>
        <dbReference type="ARBA" id="ARBA00006484"/>
    </source>
</evidence>
<protein>
    <submittedName>
        <fullName evidence="3">3-oxoacyl-ACP reductase</fullName>
    </submittedName>
</protein>
<dbReference type="PRINTS" id="PR00080">
    <property type="entry name" value="SDRFAMILY"/>
</dbReference>
<dbReference type="EMBL" id="CP053564">
    <property type="protein sequence ID" value="QJY45813.1"/>
    <property type="molecule type" value="Genomic_DNA"/>
</dbReference>
<feature type="domain" description="Ketoreductase" evidence="2">
    <location>
        <begin position="206"/>
        <end position="387"/>
    </location>
</feature>
<accession>A0A6M6JFD9</accession>
<dbReference type="Pfam" id="PF13561">
    <property type="entry name" value="adh_short_C2"/>
    <property type="match status" value="1"/>
</dbReference>
<dbReference type="Proteomes" id="UP000505377">
    <property type="component" value="Chromosome"/>
</dbReference>
<dbReference type="SUPFAM" id="SSF51735">
    <property type="entry name" value="NAD(P)-binding Rossmann-fold domains"/>
    <property type="match status" value="1"/>
</dbReference>
<name>A0A6M6JFD9_9PSEU</name>
<dbReference type="InterPro" id="IPR023076">
    <property type="entry name" value="HMG_CoA_Rdtase_CS"/>
</dbReference>
<organism evidence="3 4">
    <name type="scientific">Pseudonocardia broussonetiae</name>
    <dbReference type="NCBI Taxonomy" id="2736640"/>
    <lineage>
        <taxon>Bacteria</taxon>
        <taxon>Bacillati</taxon>
        <taxon>Actinomycetota</taxon>
        <taxon>Actinomycetes</taxon>
        <taxon>Pseudonocardiales</taxon>
        <taxon>Pseudonocardiaceae</taxon>
        <taxon>Pseudonocardia</taxon>
    </lineage>
</organism>
<dbReference type="PANTHER" id="PTHR42760">
    <property type="entry name" value="SHORT-CHAIN DEHYDROGENASES/REDUCTASES FAMILY MEMBER"/>
    <property type="match status" value="1"/>
</dbReference>
<dbReference type="PRINTS" id="PR00081">
    <property type="entry name" value="GDHRDH"/>
</dbReference>
<dbReference type="AlphaFoldDB" id="A0A6M6JFD9"/>